<proteinExistence type="predicted"/>
<dbReference type="EMBL" id="BK015863">
    <property type="protein sequence ID" value="DAD70351.1"/>
    <property type="molecule type" value="Genomic_DNA"/>
</dbReference>
<reference evidence="1" key="1">
    <citation type="journal article" date="2021" name="Proc. Natl. Acad. Sci. U.S.A.">
        <title>A Catalog of Tens of Thousands of Viruses from Human Metagenomes Reveals Hidden Associations with Chronic Diseases.</title>
        <authorList>
            <person name="Tisza M.J."/>
            <person name="Buck C.B."/>
        </authorList>
    </citation>
    <scope>NUCLEOTIDE SEQUENCE</scope>
    <source>
        <strain evidence="1">CtVsq1</strain>
    </source>
</reference>
<evidence type="ECO:0000313" key="1">
    <source>
        <dbReference type="EMBL" id="DAD70351.1"/>
    </source>
</evidence>
<sequence>MIEIRLQNPYVDETIKVKENFGQIAKMLEWYARGNIEYLQLIQAEPEERLITINPKHFAKIEFKTEEVQDDSKV</sequence>
<accession>A0A8S5LKJ0</accession>
<organism evidence="1">
    <name type="scientific">Siphoviridae sp. ctVsq1</name>
    <dbReference type="NCBI Taxonomy" id="2827577"/>
    <lineage>
        <taxon>Viruses</taxon>
        <taxon>Duplodnaviria</taxon>
        <taxon>Heunggongvirae</taxon>
        <taxon>Uroviricota</taxon>
        <taxon>Caudoviricetes</taxon>
    </lineage>
</organism>
<protein>
    <submittedName>
        <fullName evidence="1">Uncharacterized protein</fullName>
    </submittedName>
</protein>
<name>A0A8S5LKJ0_9CAUD</name>